<proteinExistence type="predicted"/>
<dbReference type="EMBL" id="LSSK01000283">
    <property type="protein sequence ID" value="OMH83935.1"/>
    <property type="molecule type" value="Genomic_DNA"/>
</dbReference>
<gene>
    <name evidence="3" type="ORF">AX774_g2556</name>
</gene>
<protein>
    <submittedName>
        <fullName evidence="3">Uncharacterized protein</fullName>
    </submittedName>
</protein>
<keyword evidence="2" id="KW-0732">Signal</keyword>
<evidence type="ECO:0000256" key="2">
    <source>
        <dbReference type="SAM" id="SignalP"/>
    </source>
</evidence>
<dbReference type="OrthoDB" id="5597238at2759"/>
<evidence type="ECO:0000313" key="3">
    <source>
        <dbReference type="EMBL" id="OMH83935.1"/>
    </source>
</evidence>
<dbReference type="AlphaFoldDB" id="A0A1R1PSH2"/>
<keyword evidence="4" id="KW-1185">Reference proteome</keyword>
<name>A0A1R1PSH2_ZANCU</name>
<evidence type="ECO:0000256" key="1">
    <source>
        <dbReference type="SAM" id="MobiDB-lite"/>
    </source>
</evidence>
<evidence type="ECO:0000313" key="4">
    <source>
        <dbReference type="Proteomes" id="UP000188320"/>
    </source>
</evidence>
<organism evidence="3 4">
    <name type="scientific">Zancudomyces culisetae</name>
    <name type="common">Gut fungus</name>
    <name type="synonym">Smittium culisetae</name>
    <dbReference type="NCBI Taxonomy" id="1213189"/>
    <lineage>
        <taxon>Eukaryota</taxon>
        <taxon>Fungi</taxon>
        <taxon>Fungi incertae sedis</taxon>
        <taxon>Zoopagomycota</taxon>
        <taxon>Kickxellomycotina</taxon>
        <taxon>Harpellomycetes</taxon>
        <taxon>Harpellales</taxon>
        <taxon>Legeriomycetaceae</taxon>
        <taxon>Zancudomyces</taxon>
    </lineage>
</organism>
<feature type="chain" id="PRO_5012187300" evidence="2">
    <location>
        <begin position="16"/>
        <end position="183"/>
    </location>
</feature>
<feature type="region of interest" description="Disordered" evidence="1">
    <location>
        <begin position="114"/>
        <end position="157"/>
    </location>
</feature>
<feature type="signal peptide" evidence="2">
    <location>
        <begin position="1"/>
        <end position="15"/>
    </location>
</feature>
<dbReference type="Proteomes" id="UP000188320">
    <property type="component" value="Unassembled WGS sequence"/>
</dbReference>
<sequence length="183" mass="17546">MKVAVLLSLAGAAVAQTTSGPLTTSEAPLTSQQQCVVSKCGGSYADVNCVASCFGVPSPDDPMVDQTNKCYASCVDKKLEGTEAEVCITNCITQYYNPAGGKVTAANSSAATSSATSGSASTGSSGSAASASASASKSGASSGSSSAASAESSTSASPASKLVTNFSAASVITALGLSAAALL</sequence>
<comment type="caution">
    <text evidence="3">The sequence shown here is derived from an EMBL/GenBank/DDBJ whole genome shotgun (WGS) entry which is preliminary data.</text>
</comment>
<accession>A0A1R1PSH2</accession>
<reference evidence="4" key="1">
    <citation type="submission" date="2017-01" db="EMBL/GenBank/DDBJ databases">
        <authorList>
            <person name="Wang Y."/>
            <person name="White M."/>
            <person name="Kvist S."/>
            <person name="Moncalvo J.-M."/>
        </authorList>
    </citation>
    <scope>NUCLEOTIDE SEQUENCE [LARGE SCALE GENOMIC DNA]</scope>
    <source>
        <strain evidence="4">COL-18-3</strain>
    </source>
</reference>